<organism evidence="8 9">
    <name type="scientific">Rhodococcus opacus RKJ300 = JCM 13270</name>
    <dbReference type="NCBI Taxonomy" id="1165867"/>
    <lineage>
        <taxon>Bacteria</taxon>
        <taxon>Bacillati</taxon>
        <taxon>Actinomycetota</taxon>
        <taxon>Actinomycetes</taxon>
        <taxon>Mycobacteriales</taxon>
        <taxon>Nocardiaceae</taxon>
        <taxon>Rhodococcus</taxon>
    </lineage>
</organism>
<dbReference type="InterPro" id="IPR050090">
    <property type="entry name" value="Tyrosine_recombinase_XerCD"/>
</dbReference>
<dbReference type="Gene3D" id="1.10.443.10">
    <property type="entry name" value="Intergrase catalytic core"/>
    <property type="match status" value="1"/>
</dbReference>
<dbReference type="RefSeq" id="WP_007296809.1">
    <property type="nucleotide sequence ID" value="NZ_AJJH01000039.1"/>
</dbReference>
<dbReference type="PROSITE" id="PS51898">
    <property type="entry name" value="TYR_RECOMBINASE"/>
    <property type="match status" value="1"/>
</dbReference>
<evidence type="ECO:0000256" key="3">
    <source>
        <dbReference type="ARBA" id="ARBA00023172"/>
    </source>
</evidence>
<keyword evidence="3" id="KW-0233">DNA recombination</keyword>
<dbReference type="PATRIC" id="fig|1165867.3.peg.1693"/>
<accession>I0WV01</accession>
<dbReference type="PANTHER" id="PTHR30349:SF41">
    <property type="entry name" value="INTEGRASE_RECOMBINASE PROTEIN MJ0367-RELATED"/>
    <property type="match status" value="1"/>
</dbReference>
<name>I0WV01_RHOOP</name>
<evidence type="ECO:0000259" key="6">
    <source>
        <dbReference type="PROSITE" id="PS51898"/>
    </source>
</evidence>
<evidence type="ECO:0000256" key="1">
    <source>
        <dbReference type="ARBA" id="ARBA00008857"/>
    </source>
</evidence>
<dbReference type="PANTHER" id="PTHR30349">
    <property type="entry name" value="PHAGE INTEGRASE-RELATED"/>
    <property type="match status" value="1"/>
</dbReference>
<feature type="domain" description="Tyr recombinase" evidence="6">
    <location>
        <begin position="186"/>
        <end position="381"/>
    </location>
</feature>
<feature type="region of interest" description="Disordered" evidence="5">
    <location>
        <begin position="162"/>
        <end position="187"/>
    </location>
</feature>
<dbReference type="GO" id="GO:0003677">
    <property type="term" value="F:DNA binding"/>
    <property type="evidence" value="ECO:0007669"/>
    <property type="project" value="UniProtKB-UniRule"/>
</dbReference>
<sequence>MTRDATEPVRKLPDGRWRTRATIGYHPVTGKQIRKMRTFPANHKREALKWFRENSVSTDSSVAYAKMTVSDAVDNWLKSLAIADKHPNTLRNYRDAIGYLRRDMGSSKLTAVGTTNLIGWVEELRKSGGSRGQALSSETVRLAVNTAKMVFEFAHTAGWISRDPAAPVPTPSQKRTPQKQQQKKQKQWRGWTVAERDLFRAAAADHRLHGLFLLSTLGLRRGEVAGLRWTDIDFDANTIAIERARVEIAPGTDEEVPTKTERSDRTLPLPEDLAGVLRVMKRRQQEERLGLGVSWADDSYLMSVETGEPMRVRSYSQTFARIVKRAGLPPITLRDLRSVSVSLMRSEYPAHLIAAWHGHSETLMKDTYTNVHRDDLAAMAQTMRVVAHE</sequence>
<dbReference type="PROSITE" id="PS51900">
    <property type="entry name" value="CB"/>
    <property type="match status" value="1"/>
</dbReference>
<dbReference type="SUPFAM" id="SSF56349">
    <property type="entry name" value="DNA breaking-rejoining enzymes"/>
    <property type="match status" value="1"/>
</dbReference>
<dbReference type="InterPro" id="IPR010998">
    <property type="entry name" value="Integrase_recombinase_N"/>
</dbReference>
<comment type="similarity">
    <text evidence="1">Belongs to the 'phage' integrase family.</text>
</comment>
<dbReference type="Proteomes" id="UP000006447">
    <property type="component" value="Unassembled WGS sequence"/>
</dbReference>
<evidence type="ECO:0000256" key="2">
    <source>
        <dbReference type="ARBA" id="ARBA00023125"/>
    </source>
</evidence>
<evidence type="ECO:0000313" key="8">
    <source>
        <dbReference type="EMBL" id="EID80217.1"/>
    </source>
</evidence>
<proteinExistence type="inferred from homology"/>
<dbReference type="InterPro" id="IPR013762">
    <property type="entry name" value="Integrase-like_cat_sf"/>
</dbReference>
<dbReference type="InterPro" id="IPR002104">
    <property type="entry name" value="Integrase_catalytic"/>
</dbReference>
<protein>
    <submittedName>
        <fullName evidence="8">Integrase family protein</fullName>
    </submittedName>
</protein>
<dbReference type="InterPro" id="IPR044068">
    <property type="entry name" value="CB"/>
</dbReference>
<dbReference type="InterPro" id="IPR011010">
    <property type="entry name" value="DNA_brk_join_enz"/>
</dbReference>
<evidence type="ECO:0000259" key="7">
    <source>
        <dbReference type="PROSITE" id="PS51900"/>
    </source>
</evidence>
<dbReference type="GO" id="GO:0015074">
    <property type="term" value="P:DNA integration"/>
    <property type="evidence" value="ECO:0007669"/>
    <property type="project" value="InterPro"/>
</dbReference>
<evidence type="ECO:0000313" key="9">
    <source>
        <dbReference type="Proteomes" id="UP000006447"/>
    </source>
</evidence>
<dbReference type="Pfam" id="PF00589">
    <property type="entry name" value="Phage_integrase"/>
    <property type="match status" value="1"/>
</dbReference>
<reference evidence="8 9" key="1">
    <citation type="journal article" date="2012" name="J. Bacteriol.">
        <title>Draft genome sequence of the nitrophenol-degrading actinomycete Rhodococcus imtechensis RKJ300.</title>
        <authorList>
            <person name="Vikram S."/>
            <person name="Kumar S."/>
            <person name="Subramanian S."/>
            <person name="Raghava G.P."/>
        </authorList>
    </citation>
    <scope>NUCLEOTIDE SEQUENCE [LARGE SCALE GENOMIC DNA]</scope>
    <source>
        <strain evidence="8 9">RKJ300</strain>
    </source>
</reference>
<dbReference type="AlphaFoldDB" id="I0WV01"/>
<feature type="domain" description="Core-binding (CB)" evidence="7">
    <location>
        <begin position="67"/>
        <end position="155"/>
    </location>
</feature>
<dbReference type="CDD" id="cd01189">
    <property type="entry name" value="INT_ICEBs1_C_like"/>
    <property type="match status" value="1"/>
</dbReference>
<evidence type="ECO:0000256" key="4">
    <source>
        <dbReference type="PROSITE-ProRule" id="PRU01248"/>
    </source>
</evidence>
<dbReference type="Gene3D" id="1.10.150.130">
    <property type="match status" value="1"/>
</dbReference>
<dbReference type="EMBL" id="AJJH01000039">
    <property type="protein sequence ID" value="EID80217.1"/>
    <property type="molecule type" value="Genomic_DNA"/>
</dbReference>
<comment type="caution">
    <text evidence="8">The sequence shown here is derived from an EMBL/GenBank/DDBJ whole genome shotgun (WGS) entry which is preliminary data.</text>
</comment>
<keyword evidence="2 4" id="KW-0238">DNA-binding</keyword>
<dbReference type="GO" id="GO:0006310">
    <property type="term" value="P:DNA recombination"/>
    <property type="evidence" value="ECO:0007669"/>
    <property type="project" value="UniProtKB-KW"/>
</dbReference>
<gene>
    <name evidence="8" type="ORF">W59_08384</name>
</gene>
<evidence type="ECO:0000256" key="5">
    <source>
        <dbReference type="SAM" id="MobiDB-lite"/>
    </source>
</evidence>